<evidence type="ECO:0000313" key="2">
    <source>
        <dbReference type="EMBL" id="MBL1105000.1"/>
    </source>
</evidence>
<name>A0ABS1NYI8_9ACTN</name>
<comment type="caution">
    <text evidence="2">The sequence shown here is derived from an EMBL/GenBank/DDBJ whole genome shotgun (WGS) entry which is preliminary data.</text>
</comment>
<proteinExistence type="predicted"/>
<evidence type="ECO:0000313" key="3">
    <source>
        <dbReference type="Proteomes" id="UP000621386"/>
    </source>
</evidence>
<gene>
    <name evidence="2" type="ORF">JK361_10420</name>
</gene>
<keyword evidence="1" id="KW-0812">Transmembrane</keyword>
<reference evidence="2 3" key="1">
    <citation type="submission" date="2021-01" db="EMBL/GenBank/DDBJ databases">
        <title>WGS of actinomycetes isolated from Thailand.</title>
        <authorList>
            <person name="Thawai C."/>
        </authorList>
    </citation>
    <scope>NUCLEOTIDE SEQUENCE [LARGE SCALE GENOMIC DNA]</scope>
    <source>
        <strain evidence="2 3">CH5-8</strain>
    </source>
</reference>
<accession>A0ABS1NYI8</accession>
<keyword evidence="1" id="KW-0472">Membrane</keyword>
<sequence length="51" mass="5443">MVILVSPDEALVPVLIVVGLLVAGGLFFACLLLFNRPALETEPGDVRVVEH</sequence>
<keyword evidence="1" id="KW-1133">Transmembrane helix</keyword>
<evidence type="ECO:0000256" key="1">
    <source>
        <dbReference type="SAM" id="Phobius"/>
    </source>
</evidence>
<dbReference type="EMBL" id="JAERRH010000003">
    <property type="protein sequence ID" value="MBL1105000.1"/>
    <property type="molecule type" value="Genomic_DNA"/>
</dbReference>
<dbReference type="RefSeq" id="WP_201815444.1">
    <property type="nucleotide sequence ID" value="NZ_JAERRH010000003.1"/>
</dbReference>
<feature type="transmembrane region" description="Helical" evidence="1">
    <location>
        <begin position="12"/>
        <end position="34"/>
    </location>
</feature>
<keyword evidence="3" id="KW-1185">Reference proteome</keyword>
<dbReference type="Proteomes" id="UP000621386">
    <property type="component" value="Unassembled WGS sequence"/>
</dbReference>
<organism evidence="2 3">
    <name type="scientific">Streptomyces musisoli</name>
    <dbReference type="NCBI Taxonomy" id="2802280"/>
    <lineage>
        <taxon>Bacteria</taxon>
        <taxon>Bacillati</taxon>
        <taxon>Actinomycetota</taxon>
        <taxon>Actinomycetes</taxon>
        <taxon>Kitasatosporales</taxon>
        <taxon>Streptomycetaceae</taxon>
        <taxon>Streptomyces</taxon>
    </lineage>
</organism>
<protein>
    <submittedName>
        <fullName evidence="2">Uncharacterized protein</fullName>
    </submittedName>
</protein>